<dbReference type="InterPro" id="IPR020667">
    <property type="entry name" value="DNA_mismatch_repair_MutL"/>
</dbReference>
<dbReference type="InterPro" id="IPR036890">
    <property type="entry name" value="HATPase_C_sf"/>
</dbReference>
<evidence type="ECO:0000259" key="8">
    <source>
        <dbReference type="SMART" id="SM01340"/>
    </source>
</evidence>
<dbReference type="Gene3D" id="3.30.230.10">
    <property type="match status" value="1"/>
</dbReference>
<dbReference type="Gene3D" id="3.30.565.10">
    <property type="entry name" value="Histidine kinase-like ATPase, C-terminal domain"/>
    <property type="match status" value="1"/>
</dbReference>
<dbReference type="InterPro" id="IPR013507">
    <property type="entry name" value="DNA_mismatch_S5_2-like"/>
</dbReference>
<accession>A0A0E3BMH8</accession>
<evidence type="ECO:0000256" key="4">
    <source>
        <dbReference type="ARBA" id="ARBA00023204"/>
    </source>
</evidence>
<evidence type="ECO:0000313" key="10">
    <source>
        <dbReference type="Proteomes" id="UP000029567"/>
    </source>
</evidence>
<dbReference type="EMBL" id="AWTN01000084">
    <property type="protein sequence ID" value="KGG93447.1"/>
    <property type="molecule type" value="Genomic_DNA"/>
</dbReference>
<dbReference type="SUPFAM" id="SSF118116">
    <property type="entry name" value="DNA mismatch repair protein MutL"/>
    <property type="match status" value="1"/>
</dbReference>
<evidence type="ECO:0000313" key="9">
    <source>
        <dbReference type="EMBL" id="KGG93447.1"/>
    </source>
</evidence>
<dbReference type="GO" id="GO:0005524">
    <property type="term" value="F:ATP binding"/>
    <property type="evidence" value="ECO:0007669"/>
    <property type="project" value="InterPro"/>
</dbReference>
<dbReference type="Proteomes" id="UP000029567">
    <property type="component" value="Unassembled WGS sequence"/>
</dbReference>
<dbReference type="SMART" id="SM01340">
    <property type="entry name" value="DNA_mis_repair"/>
    <property type="match status" value="1"/>
</dbReference>
<keyword evidence="4 5" id="KW-0234">DNA repair</keyword>
<dbReference type="InterPro" id="IPR042121">
    <property type="entry name" value="MutL_C_regsub"/>
</dbReference>
<sequence length="743" mass="79500">MVAVNATSPELSPSPTETADQATSVRRPIRDLPDELISQIAAGEVVERPASVVRELVDNALDSGAAQITVRLLAGGVRLIAVEDDGCGIPRDELPVALRRHATSKISDLHDLETVATMGFRGEALAAIASVSETSIFSRPAGQDSAYLLDARSGELRPAARNQGTTVEVKELFFSTPARRKFLKTDATELAHCIESVRRHALARPDVGFAIWHEGKLVEQWRAAGSTPDEALSRRLADVLNDKFVDNSVAVDHWAGPVHVTGRAGIPDAARSRPDQQFCYVNGRFVRDKVLTHAARSAYEDVLHGNKQPVYALYIEIDPARVDVNVHPTKIEVRFRDSREVHQAVRHAIENALATPRAAAVVEAAAQEAARQPGLIDDSTAAPVAEKAATKPAAAPAWPQTRMSFGEPAIGNPVRDLAKLWEPMREATAKTAPAPQMVTAAPAGATAEVPESAPGATTITNTTAMPSPVPQPEDEGIRLRPSGQSSYFQRKAPAPQMQEAPAATEIVANAAAAAPVEPAATTHTAEHAAAPAAQPPVTAAADNTPVWPLGRAVAQLHGVYILAENSQGMVIVDMHAAHERIVYEQLKSAVNTENGDQQIPSQPLLIPATFAATPEEVATAEAHAETLLTLGMEVSPFSPKTLAVRAVPATLAQGDAVELARSVLAELAQHDASTVVQRARNEILATMACHGAVRANRKLTLDEMNALLRQMEVTERSDQCNHGRPTWRQLSMKELDALFLRGR</sequence>
<dbReference type="InterPro" id="IPR037198">
    <property type="entry name" value="MutL_C_sf"/>
</dbReference>
<dbReference type="Pfam" id="PF13589">
    <property type="entry name" value="HATPase_c_3"/>
    <property type="match status" value="1"/>
</dbReference>
<feature type="domain" description="DNA mismatch repair protein S5" evidence="8">
    <location>
        <begin position="236"/>
        <end position="354"/>
    </location>
</feature>
<feature type="region of interest" description="Disordered" evidence="6">
    <location>
        <begin position="1"/>
        <end position="26"/>
    </location>
</feature>
<dbReference type="InterPro" id="IPR042120">
    <property type="entry name" value="MutL_C_dimsub"/>
</dbReference>
<dbReference type="InterPro" id="IPR014762">
    <property type="entry name" value="DNA_mismatch_repair_CS"/>
</dbReference>
<feature type="region of interest" description="Disordered" evidence="6">
    <location>
        <begin position="459"/>
        <end position="481"/>
    </location>
</feature>
<evidence type="ECO:0000256" key="3">
    <source>
        <dbReference type="ARBA" id="ARBA00022763"/>
    </source>
</evidence>
<dbReference type="InterPro" id="IPR014790">
    <property type="entry name" value="MutL_C"/>
</dbReference>
<dbReference type="Pfam" id="PF08676">
    <property type="entry name" value="MutL_C"/>
    <property type="match status" value="1"/>
</dbReference>
<dbReference type="SUPFAM" id="SSF55874">
    <property type="entry name" value="ATPase domain of HSP90 chaperone/DNA topoisomerase II/histidine kinase"/>
    <property type="match status" value="1"/>
</dbReference>
<organism evidence="9 10">
    <name type="scientific">Comamonas thiooxydans</name>
    <dbReference type="NCBI Taxonomy" id="363952"/>
    <lineage>
        <taxon>Bacteria</taxon>
        <taxon>Pseudomonadati</taxon>
        <taxon>Pseudomonadota</taxon>
        <taxon>Betaproteobacteria</taxon>
        <taxon>Burkholderiales</taxon>
        <taxon>Comamonadaceae</taxon>
        <taxon>Comamonas</taxon>
    </lineage>
</organism>
<dbReference type="FunFam" id="3.30.565.10:FF:000003">
    <property type="entry name" value="DNA mismatch repair endonuclease MutL"/>
    <property type="match status" value="1"/>
</dbReference>
<dbReference type="Pfam" id="PF01119">
    <property type="entry name" value="DNA_mis_repair"/>
    <property type="match status" value="1"/>
</dbReference>
<dbReference type="NCBIfam" id="TIGR00585">
    <property type="entry name" value="mutl"/>
    <property type="match status" value="1"/>
</dbReference>
<name>A0A0E3BMH8_9BURK</name>
<dbReference type="Gene3D" id="3.30.1540.20">
    <property type="entry name" value="MutL, C-terminal domain, dimerisation subdomain"/>
    <property type="match status" value="1"/>
</dbReference>
<reference evidence="9 10" key="1">
    <citation type="submission" date="2013-09" db="EMBL/GenBank/DDBJ databases">
        <title>High correlation between genotypes and phenotypes of environmental bacteria Comamonas testosteroni strains.</title>
        <authorList>
            <person name="Liu L."/>
            <person name="Zhu W."/>
            <person name="Xia X."/>
            <person name="Xu B."/>
            <person name="Luo M."/>
            <person name="Wang G."/>
        </authorList>
    </citation>
    <scope>NUCLEOTIDE SEQUENCE [LARGE SCALE GENOMIC DNA]</scope>
    <source>
        <strain evidence="9 10">JL14</strain>
    </source>
</reference>
<dbReference type="GO" id="GO:0032300">
    <property type="term" value="C:mismatch repair complex"/>
    <property type="evidence" value="ECO:0007669"/>
    <property type="project" value="InterPro"/>
</dbReference>
<dbReference type="GO" id="GO:0030983">
    <property type="term" value="F:mismatched DNA binding"/>
    <property type="evidence" value="ECO:0007669"/>
    <property type="project" value="InterPro"/>
</dbReference>
<gene>
    <name evidence="5" type="primary">mutL</name>
    <name evidence="9" type="ORF">P245_09910</name>
</gene>
<comment type="function">
    <text evidence="5">This protein is involved in the repair of mismatches in DNA. It is required for dam-dependent methyl-directed DNA mismatch repair. May act as a 'molecular matchmaker', a protein that promotes the formation of a stable complex between two or more DNA-binding proteins in an ATP-dependent manner without itself being part of a final effector complex.</text>
</comment>
<protein>
    <recommendedName>
        <fullName evidence="2 5">DNA mismatch repair protein MutL</fullName>
    </recommendedName>
</protein>
<dbReference type="InterPro" id="IPR002099">
    <property type="entry name" value="MutL/Mlh/PMS"/>
</dbReference>
<comment type="similarity">
    <text evidence="1 5">Belongs to the DNA mismatch repair MutL/HexB family.</text>
</comment>
<evidence type="ECO:0000256" key="5">
    <source>
        <dbReference type="HAMAP-Rule" id="MF_00149"/>
    </source>
</evidence>
<dbReference type="PANTHER" id="PTHR10073:SF12">
    <property type="entry name" value="DNA MISMATCH REPAIR PROTEIN MLH1"/>
    <property type="match status" value="1"/>
</dbReference>
<evidence type="ECO:0000256" key="1">
    <source>
        <dbReference type="ARBA" id="ARBA00006082"/>
    </source>
</evidence>
<dbReference type="SUPFAM" id="SSF54211">
    <property type="entry name" value="Ribosomal protein S5 domain 2-like"/>
    <property type="match status" value="1"/>
</dbReference>
<dbReference type="GO" id="GO:0016887">
    <property type="term" value="F:ATP hydrolysis activity"/>
    <property type="evidence" value="ECO:0007669"/>
    <property type="project" value="InterPro"/>
</dbReference>
<evidence type="ECO:0000256" key="6">
    <source>
        <dbReference type="SAM" id="MobiDB-lite"/>
    </source>
</evidence>
<dbReference type="InterPro" id="IPR020568">
    <property type="entry name" value="Ribosomal_Su5_D2-typ_SF"/>
</dbReference>
<evidence type="ECO:0000256" key="2">
    <source>
        <dbReference type="ARBA" id="ARBA00021975"/>
    </source>
</evidence>
<comment type="caution">
    <text evidence="9">The sequence shown here is derived from an EMBL/GenBank/DDBJ whole genome shotgun (WGS) entry which is preliminary data.</text>
</comment>
<dbReference type="Gene3D" id="3.30.1370.100">
    <property type="entry name" value="MutL, C-terminal domain, regulatory subdomain"/>
    <property type="match status" value="1"/>
</dbReference>
<dbReference type="CDD" id="cd03482">
    <property type="entry name" value="MutL_Trans_MutL"/>
    <property type="match status" value="1"/>
</dbReference>
<dbReference type="InterPro" id="IPR038973">
    <property type="entry name" value="MutL/Mlh/Pms-like"/>
</dbReference>
<dbReference type="NCBIfam" id="NF000949">
    <property type="entry name" value="PRK00095.1-2"/>
    <property type="match status" value="1"/>
</dbReference>
<dbReference type="GO" id="GO:0006298">
    <property type="term" value="P:mismatch repair"/>
    <property type="evidence" value="ECO:0007669"/>
    <property type="project" value="UniProtKB-UniRule"/>
</dbReference>
<keyword evidence="3 5" id="KW-0227">DNA damage</keyword>
<dbReference type="SMART" id="SM00853">
    <property type="entry name" value="MutL_C"/>
    <property type="match status" value="1"/>
</dbReference>
<dbReference type="CDD" id="cd16926">
    <property type="entry name" value="HATPase_MutL-MLH-PMS-like"/>
    <property type="match status" value="1"/>
</dbReference>
<evidence type="ECO:0000259" key="7">
    <source>
        <dbReference type="SMART" id="SM00853"/>
    </source>
</evidence>
<proteinExistence type="inferred from homology"/>
<feature type="compositionally biased region" description="Polar residues" evidence="6">
    <location>
        <begin position="1"/>
        <end position="24"/>
    </location>
</feature>
<dbReference type="AlphaFoldDB" id="A0A0E3BMH8"/>
<dbReference type="PROSITE" id="PS00058">
    <property type="entry name" value="DNA_MISMATCH_REPAIR_1"/>
    <property type="match status" value="1"/>
</dbReference>
<dbReference type="PANTHER" id="PTHR10073">
    <property type="entry name" value="DNA MISMATCH REPAIR PROTEIN MLH, PMS, MUTL"/>
    <property type="match status" value="1"/>
</dbReference>
<feature type="domain" description="MutL C-terminal dimerisation" evidence="7">
    <location>
        <begin position="552"/>
        <end position="699"/>
    </location>
</feature>
<dbReference type="GO" id="GO:0140664">
    <property type="term" value="F:ATP-dependent DNA damage sensor activity"/>
    <property type="evidence" value="ECO:0007669"/>
    <property type="project" value="InterPro"/>
</dbReference>
<dbReference type="RefSeq" id="WP_052088154.1">
    <property type="nucleotide sequence ID" value="NZ_AWTN01000084.1"/>
</dbReference>
<dbReference type="HAMAP" id="MF_00149">
    <property type="entry name" value="DNA_mis_repair"/>
    <property type="match status" value="1"/>
</dbReference>
<dbReference type="InterPro" id="IPR014721">
    <property type="entry name" value="Ribsml_uS5_D2-typ_fold_subgr"/>
</dbReference>